<dbReference type="OrthoDB" id="2561532at2759"/>
<evidence type="ECO:0000256" key="1">
    <source>
        <dbReference type="SAM" id="SignalP"/>
    </source>
</evidence>
<dbReference type="EMBL" id="CP144542">
    <property type="protein sequence ID" value="WVW81197.1"/>
    <property type="molecule type" value="Genomic_DNA"/>
</dbReference>
<protein>
    <submittedName>
        <fullName evidence="2">Uncharacterized protein</fullName>
    </submittedName>
</protein>
<keyword evidence="1" id="KW-0732">Signal</keyword>
<reference evidence="2" key="1">
    <citation type="submission" date="2013-07" db="EMBL/GenBank/DDBJ databases">
        <title>The Genome Sequence of Cryptococcus bestiolae CBS10118.</title>
        <authorList>
            <consortium name="The Broad Institute Genome Sequencing Platform"/>
            <person name="Cuomo C."/>
            <person name="Litvintseva A."/>
            <person name="Chen Y."/>
            <person name="Heitman J."/>
            <person name="Sun S."/>
            <person name="Springer D."/>
            <person name="Dromer F."/>
            <person name="Young S.K."/>
            <person name="Zeng Q."/>
            <person name="Gargeya S."/>
            <person name="Fitzgerald M."/>
            <person name="Abouelleil A."/>
            <person name="Alvarado L."/>
            <person name="Berlin A.M."/>
            <person name="Chapman S.B."/>
            <person name="Dewar J."/>
            <person name="Goldberg J."/>
            <person name="Griggs A."/>
            <person name="Gujja S."/>
            <person name="Hansen M."/>
            <person name="Howarth C."/>
            <person name="Imamovic A."/>
            <person name="Larimer J."/>
            <person name="McCowan C."/>
            <person name="Murphy C."/>
            <person name="Pearson M."/>
            <person name="Priest M."/>
            <person name="Roberts A."/>
            <person name="Saif S."/>
            <person name="Shea T."/>
            <person name="Sykes S."/>
            <person name="Wortman J."/>
            <person name="Nusbaum C."/>
            <person name="Birren B."/>
        </authorList>
    </citation>
    <scope>NUCLEOTIDE SEQUENCE [LARGE SCALE GENOMIC DNA]</scope>
    <source>
        <strain evidence="2">CBS 10118</strain>
    </source>
</reference>
<feature type="chain" id="PRO_5042334881" evidence="1">
    <location>
        <begin position="22"/>
        <end position="154"/>
    </location>
</feature>
<dbReference type="Proteomes" id="UP000092730">
    <property type="component" value="Chromosome 2"/>
</dbReference>
<evidence type="ECO:0000313" key="3">
    <source>
        <dbReference type="EMBL" id="WVW81197.1"/>
    </source>
</evidence>
<reference evidence="3" key="2">
    <citation type="submission" date="2013-07" db="EMBL/GenBank/DDBJ databases">
        <authorList>
            <consortium name="The Broad Institute Genome Sequencing Platform"/>
            <person name="Cuomo C."/>
            <person name="Litvintseva A."/>
            <person name="Chen Y."/>
            <person name="Heitman J."/>
            <person name="Sun S."/>
            <person name="Springer D."/>
            <person name="Dromer F."/>
            <person name="Young S.K."/>
            <person name="Zeng Q."/>
            <person name="Gargeya S."/>
            <person name="Fitzgerald M."/>
            <person name="Abouelleil A."/>
            <person name="Alvarado L."/>
            <person name="Berlin A.M."/>
            <person name="Chapman S.B."/>
            <person name="Dewar J."/>
            <person name="Goldberg J."/>
            <person name="Griggs A."/>
            <person name="Gujja S."/>
            <person name="Hansen M."/>
            <person name="Howarth C."/>
            <person name="Imamovic A."/>
            <person name="Larimer J."/>
            <person name="McCowan C."/>
            <person name="Murphy C."/>
            <person name="Pearson M."/>
            <person name="Priest M."/>
            <person name="Roberts A."/>
            <person name="Saif S."/>
            <person name="Shea T."/>
            <person name="Sykes S."/>
            <person name="Wortman J."/>
            <person name="Nusbaum C."/>
            <person name="Birren B."/>
        </authorList>
    </citation>
    <scope>NUCLEOTIDE SEQUENCE</scope>
    <source>
        <strain evidence="3">CBS 10118</strain>
    </source>
</reference>
<reference evidence="2" key="3">
    <citation type="submission" date="2014-01" db="EMBL/GenBank/DDBJ databases">
        <title>Evolution of pathogenesis and genome organization in the Tremellales.</title>
        <authorList>
            <person name="Cuomo C."/>
            <person name="Litvintseva A."/>
            <person name="Heitman J."/>
            <person name="Chen Y."/>
            <person name="Sun S."/>
            <person name="Springer D."/>
            <person name="Dromer F."/>
            <person name="Young S."/>
            <person name="Zeng Q."/>
            <person name="Chapman S."/>
            <person name="Gujja S."/>
            <person name="Saif S."/>
            <person name="Birren B."/>
        </authorList>
    </citation>
    <scope>NUCLEOTIDE SEQUENCE</scope>
    <source>
        <strain evidence="2">CBS 10118</strain>
    </source>
</reference>
<evidence type="ECO:0000313" key="4">
    <source>
        <dbReference type="Proteomes" id="UP000092730"/>
    </source>
</evidence>
<keyword evidence="4" id="KW-1185">Reference proteome</keyword>
<accession>A0A1B9G7S7</accession>
<name>A0A1B9G7S7_9TREE</name>
<dbReference type="RefSeq" id="XP_019048121.1">
    <property type="nucleotide sequence ID" value="XM_019188559.1"/>
</dbReference>
<reference evidence="3" key="4">
    <citation type="submission" date="2024-02" db="EMBL/GenBank/DDBJ databases">
        <title>Comparative genomics of Cryptococcus and Kwoniella reveals pathogenesis evolution and contrasting modes of karyotype evolution via chromosome fusion or intercentromeric recombination.</title>
        <authorList>
            <person name="Coelho M.A."/>
            <person name="David-Palma M."/>
            <person name="Shea T."/>
            <person name="Bowers K."/>
            <person name="McGinley-Smith S."/>
            <person name="Mohammad A.W."/>
            <person name="Gnirke A."/>
            <person name="Yurkov A.M."/>
            <person name="Nowrousian M."/>
            <person name="Sun S."/>
            <person name="Cuomo C.A."/>
            <person name="Heitman J."/>
        </authorList>
    </citation>
    <scope>NUCLEOTIDE SEQUENCE</scope>
    <source>
        <strain evidence="3">CBS 10118</strain>
    </source>
</reference>
<proteinExistence type="predicted"/>
<dbReference type="KEGG" id="kbi:30206285"/>
<dbReference type="VEuPathDB" id="FungiDB:I302_01886"/>
<sequence>MFTRLPSLVLALILLFVVVDAKRIRDTPKYIAVSIPDYLDKWDFTTEFNSLCTGIFPDDGESSSPILKETMAEAAKMNRFQAQLQSRASIPGSKKMKLTGTLFTVSCLYRYPDGENHQLGSYIAEQLGGKTLDLENELAHLGRKKQNGGGKARR</sequence>
<gene>
    <name evidence="2" type="ORF">I302_01886</name>
    <name evidence="3" type="ORF">I302_103188</name>
</gene>
<dbReference type="AlphaFoldDB" id="A0A1B9G7S7"/>
<organism evidence="2">
    <name type="scientific">Kwoniella bestiolae CBS 10118</name>
    <dbReference type="NCBI Taxonomy" id="1296100"/>
    <lineage>
        <taxon>Eukaryota</taxon>
        <taxon>Fungi</taxon>
        <taxon>Dikarya</taxon>
        <taxon>Basidiomycota</taxon>
        <taxon>Agaricomycotina</taxon>
        <taxon>Tremellomycetes</taxon>
        <taxon>Tremellales</taxon>
        <taxon>Cryptococcaceae</taxon>
        <taxon>Kwoniella</taxon>
    </lineage>
</organism>
<dbReference type="EMBL" id="KI894019">
    <property type="protein sequence ID" value="OCF27051.1"/>
    <property type="molecule type" value="Genomic_DNA"/>
</dbReference>
<dbReference type="GeneID" id="30206285"/>
<feature type="signal peptide" evidence="1">
    <location>
        <begin position="1"/>
        <end position="21"/>
    </location>
</feature>
<evidence type="ECO:0000313" key="2">
    <source>
        <dbReference type="EMBL" id="OCF27051.1"/>
    </source>
</evidence>